<comment type="similarity">
    <text evidence="6">Belongs to the MCF2 family.</text>
</comment>
<dbReference type="SMART" id="SM00325">
    <property type="entry name" value="RhoGEF"/>
    <property type="match status" value="1"/>
</dbReference>
<dbReference type="SUPFAM" id="SSF46966">
    <property type="entry name" value="Spectrin repeat"/>
    <property type="match status" value="1"/>
</dbReference>
<dbReference type="SUPFAM" id="SSF48065">
    <property type="entry name" value="DBL homology domain (DH-domain)"/>
    <property type="match status" value="1"/>
</dbReference>
<keyword evidence="3" id="KW-0963">Cytoplasm</keyword>
<dbReference type="Gene3D" id="2.30.29.30">
    <property type="entry name" value="Pleckstrin-homology domain (PH domain)/Phosphotyrosine-binding domain (PTB)"/>
    <property type="match status" value="1"/>
</dbReference>
<feature type="compositionally biased region" description="Polar residues" evidence="9">
    <location>
        <begin position="1059"/>
        <end position="1078"/>
    </location>
</feature>
<feature type="domain" description="DH" evidence="12">
    <location>
        <begin position="703"/>
        <end position="883"/>
    </location>
</feature>
<dbReference type="SUPFAM" id="SSF52087">
    <property type="entry name" value="CRAL/TRIO domain"/>
    <property type="match status" value="1"/>
</dbReference>
<dbReference type="SUPFAM" id="SSF50729">
    <property type="entry name" value="PH domain-like"/>
    <property type="match status" value="1"/>
</dbReference>
<dbReference type="SMART" id="SM00516">
    <property type="entry name" value="SEC14"/>
    <property type="match status" value="1"/>
</dbReference>
<dbReference type="Pfam" id="PF00018">
    <property type="entry name" value="SH3_1"/>
    <property type="match status" value="1"/>
</dbReference>
<dbReference type="SMART" id="SM00150">
    <property type="entry name" value="SPEC"/>
    <property type="match status" value="2"/>
</dbReference>
<dbReference type="InterPro" id="IPR035899">
    <property type="entry name" value="DBL_dom_sf"/>
</dbReference>
<dbReference type="PROSITE" id="PS00741">
    <property type="entry name" value="DH_1"/>
    <property type="match status" value="1"/>
</dbReference>
<evidence type="ECO:0000256" key="7">
    <source>
        <dbReference type="PROSITE-ProRule" id="PRU00192"/>
    </source>
</evidence>
<dbReference type="GO" id="GO:0035556">
    <property type="term" value="P:intracellular signal transduction"/>
    <property type="evidence" value="ECO:0007669"/>
    <property type="project" value="InterPro"/>
</dbReference>
<dbReference type="CDD" id="cd11856">
    <property type="entry name" value="SH3_p47phox_like"/>
    <property type="match status" value="1"/>
</dbReference>
<evidence type="ECO:0000259" key="13">
    <source>
        <dbReference type="PROSITE" id="PS50191"/>
    </source>
</evidence>
<dbReference type="Gene3D" id="2.30.30.40">
    <property type="entry name" value="SH3 Domains"/>
    <property type="match status" value="1"/>
</dbReference>
<reference evidence="14" key="2">
    <citation type="journal article" date="2020" name="Nat. Ecol. Evol.">
        <title>Deeply conserved synteny resolves early events in vertebrate evolution.</title>
        <authorList>
            <person name="Simakov O."/>
            <person name="Marletaz F."/>
            <person name="Yue J.X."/>
            <person name="O'Connell B."/>
            <person name="Jenkins J."/>
            <person name="Brandt A."/>
            <person name="Calef R."/>
            <person name="Tung C.H."/>
            <person name="Huang T.K."/>
            <person name="Schmutz J."/>
            <person name="Satoh N."/>
            <person name="Yu J.K."/>
            <person name="Putnam N.H."/>
            <person name="Green R.E."/>
            <person name="Rokhsar D.S."/>
        </authorList>
    </citation>
    <scope>NUCLEOTIDE SEQUENCE [LARGE SCALE GENOMIC DNA]</scope>
    <source>
        <strain evidence="14">S238N-H82</strain>
    </source>
</reference>
<dbReference type="Proteomes" id="UP000001554">
    <property type="component" value="Chromosome 12"/>
</dbReference>
<dbReference type="SUPFAM" id="SSF50044">
    <property type="entry name" value="SH3-domain"/>
    <property type="match status" value="1"/>
</dbReference>
<dbReference type="GeneID" id="118427791"/>
<dbReference type="SMART" id="SM00233">
    <property type="entry name" value="PH"/>
    <property type="match status" value="1"/>
</dbReference>
<evidence type="ECO:0000256" key="1">
    <source>
        <dbReference type="ARBA" id="ARBA00004496"/>
    </source>
</evidence>
<feature type="compositionally biased region" description="Polar residues" evidence="9">
    <location>
        <begin position="1039"/>
        <end position="1050"/>
    </location>
</feature>
<dbReference type="RefSeq" id="XP_035693621.1">
    <property type="nucleotide sequence ID" value="XM_035837728.1"/>
</dbReference>
<feature type="domain" description="PH" evidence="11">
    <location>
        <begin position="895"/>
        <end position="1012"/>
    </location>
</feature>
<proteinExistence type="inferred from homology"/>
<evidence type="ECO:0000259" key="10">
    <source>
        <dbReference type="PROSITE" id="PS50002"/>
    </source>
</evidence>
<dbReference type="Pfam" id="PF00435">
    <property type="entry name" value="Spectrin"/>
    <property type="match status" value="1"/>
</dbReference>
<dbReference type="GO" id="GO:0005737">
    <property type="term" value="C:cytoplasm"/>
    <property type="evidence" value="ECO:0007669"/>
    <property type="project" value="UniProtKB-SubCell"/>
</dbReference>
<keyword evidence="2 7" id="KW-0728">SH3 domain</keyword>
<dbReference type="GO" id="GO:0005085">
    <property type="term" value="F:guanyl-nucleotide exchange factor activity"/>
    <property type="evidence" value="ECO:0007669"/>
    <property type="project" value="UniProtKB-KW"/>
</dbReference>
<feature type="region of interest" description="Disordered" evidence="9">
    <location>
        <begin position="21"/>
        <end position="48"/>
    </location>
</feature>
<dbReference type="InterPro" id="IPR001849">
    <property type="entry name" value="PH_domain"/>
</dbReference>
<keyword evidence="4" id="KW-0597">Phosphoprotein</keyword>
<dbReference type="AlphaFoldDB" id="A0A9J7N6X5"/>
<accession>A0A9J7N6X5</accession>
<feature type="coiled-coil region" evidence="8">
    <location>
        <begin position="280"/>
        <end position="307"/>
    </location>
</feature>
<feature type="compositionally biased region" description="Basic residues" evidence="9">
    <location>
        <begin position="623"/>
        <end position="642"/>
    </location>
</feature>
<dbReference type="InterPro" id="IPR036865">
    <property type="entry name" value="CRAL-TRIO_dom_sf"/>
</dbReference>
<evidence type="ECO:0000256" key="8">
    <source>
        <dbReference type="SAM" id="Coils"/>
    </source>
</evidence>
<dbReference type="Pfam" id="PF23289">
    <property type="entry name" value="Spectrin_5"/>
    <property type="match status" value="1"/>
</dbReference>
<reference evidence="15" key="1">
    <citation type="journal article" date="2016" name="Genome Biol. Evol.">
        <title>Conserved non-coding elements in the most distant genera of cephalochordates: the Goldilocks principle.</title>
        <authorList>
            <person name="Yue J.X."/>
            <person name="Kozmikova I."/>
            <person name="Ono H."/>
            <person name="Nossa C.W."/>
            <person name="Kozmik Z."/>
            <person name="Putnam N.H."/>
            <person name="Yu J.K."/>
            <person name="Holland L.Z."/>
        </authorList>
    </citation>
    <scope>NUCLEOTIDE SEQUENCE</scope>
</reference>
<dbReference type="PROSITE" id="PS50003">
    <property type="entry name" value="PH_DOMAIN"/>
    <property type="match status" value="1"/>
</dbReference>
<protein>
    <submittedName>
        <fullName evidence="15">Guanine nucleotide exchange factor DBS-like isoform X7</fullName>
    </submittedName>
</protein>
<name>A0A9J7N6X5_BRAFL</name>
<dbReference type="SMART" id="SM00326">
    <property type="entry name" value="SH3"/>
    <property type="match status" value="1"/>
</dbReference>
<dbReference type="PANTHER" id="PTHR22826">
    <property type="entry name" value="RHO GUANINE EXCHANGE FACTOR-RELATED"/>
    <property type="match status" value="1"/>
</dbReference>
<feature type="compositionally biased region" description="Polar residues" evidence="9">
    <location>
        <begin position="1094"/>
        <end position="1110"/>
    </location>
</feature>
<dbReference type="InterPro" id="IPR002017">
    <property type="entry name" value="Spectrin_repeat"/>
</dbReference>
<evidence type="ECO:0000256" key="2">
    <source>
        <dbReference type="ARBA" id="ARBA00022443"/>
    </source>
</evidence>
<dbReference type="InterPro" id="IPR056466">
    <property type="entry name" value="Spectrin_DBS"/>
</dbReference>
<dbReference type="Gene3D" id="1.20.900.10">
    <property type="entry name" value="Dbl homology (DH) domain"/>
    <property type="match status" value="1"/>
</dbReference>
<keyword evidence="8" id="KW-0175">Coiled coil</keyword>
<dbReference type="Pfam" id="PF00621">
    <property type="entry name" value="RhoGEF"/>
    <property type="match status" value="1"/>
</dbReference>
<sequence length="1239" mass="140145">MGEPPHTCAAPTQHLEGLGKMSTAPAETSVAPVETSAAPGKTSAAPVRTLEHLEPEDLYEELYTCLQVARMPDEVMDQHGQALRVVDIAEQLQARFAYLTGGKGRNGAPIITLPEYPRFQEIQDQDFLSVMTYLTSIPSAEEAELGYVIVVDRRQDRWAAVKATLIRIAGFFPKHIQVVLVLRPTGFFQRTFSDIGFKFVREDFRLKVPMVMLNSVSELHEHLDRSQLTEELGGFIRYEHHDWIEQRSAIEKFASNTHDIAKTLQQLGTELAETELPNDISTTESLLEQQRKQKEEIKDDLAEAQRHGETLLSIIRRPSSDTVTADLCPSTATNVSTIERLIIQLEETDKAFDEFWSSHELKLSQCLQLRHFETEFRELKGTMDALQEQLCETQETGDSVARVDALLKEASQLENKAKVGMDKARRLVARGDELISENHYAVDSIRPKCREMQLVCDDFTVAMEKRVDLLNRSHDLQQRLEKANRWCTQGVDLLASQPIDKCQTQEGAESALKECSDFLKTYDDLRLQDPKEFHVKFEEMLTAESKASIQLVLKRIEDVQEMFEKRKASLQKLAVKQQRPVQPVQPSPTHKPRAGQAARAPDNTGAKRISTASTSSDGEGQKRRPPRKSRHAPKVMKVKKGRSQQSVQWIQVMAEDSVEDRVSQTSTDSSEPEGTLENLATKRRGTGVIPTLRTIFQRSVGKEARHVMNELLDTEQIYVSELYDILEGYYKQFDNPELAHLIPPILHGKRSILFGNLDEIYNFHNEVFLVLLESHRDRPALVGRCFVERQEDLQMYSKYCQNKTRSEALRRDCGDNAFFKECQLRLEHKLPLEAYLLKPVQRITKYQLLLKEMLKYTQDQEGRQDIDDALATMLEVLKNVNDIMHQIAITGFDGDLSQQGKLLMQGSFSVWGSSKDSKVKALRIRPMQRHIFLYEKLLLFCKKREDIKEGERACYSYKNCIQMSAVGITENVKGDARKFEVWLHGRSEVYTIQAPTAETKSIWLKEIRRVLLSQFDACKATRKTNSLPANTRAPGKSTAGVTQRQSSDLSDMQRIPDSQRPNLSPNTVHKLMKQNQWGYQPEKSPSPKDYNDNGIPSSSSNGDSGVATTSVEDEDSDDIGWSSDEFSNSEDETDTRGYGTETPEMLGQYVALADYNAVENGEISMTEGEVVDMLKMGEEGWCYVCISNTNIEGWAPASYLEPVVPSHHAPDVDTSSQELAALEAGENHAPSLSNIETTV</sequence>
<dbReference type="CDD" id="cd00160">
    <property type="entry name" value="RhoGEF"/>
    <property type="match status" value="1"/>
</dbReference>
<comment type="subcellular location">
    <subcellularLocation>
        <location evidence="1">Cytoplasm</location>
    </subcellularLocation>
</comment>
<dbReference type="Pfam" id="PF13716">
    <property type="entry name" value="CRAL_TRIO_2"/>
    <property type="match status" value="1"/>
</dbReference>
<dbReference type="PROSITE" id="PS50002">
    <property type="entry name" value="SH3"/>
    <property type="match status" value="1"/>
</dbReference>
<dbReference type="InterPro" id="IPR036028">
    <property type="entry name" value="SH3-like_dom_sf"/>
</dbReference>
<feature type="region of interest" description="Disordered" evidence="9">
    <location>
        <begin position="574"/>
        <end position="646"/>
    </location>
</feature>
<organism evidence="14 15">
    <name type="scientific">Branchiostoma floridae</name>
    <name type="common">Florida lancelet</name>
    <name type="synonym">Amphioxus</name>
    <dbReference type="NCBI Taxonomy" id="7739"/>
    <lineage>
        <taxon>Eukaryota</taxon>
        <taxon>Metazoa</taxon>
        <taxon>Chordata</taxon>
        <taxon>Cephalochordata</taxon>
        <taxon>Leptocardii</taxon>
        <taxon>Amphioxiformes</taxon>
        <taxon>Branchiostomatidae</taxon>
        <taxon>Branchiostoma</taxon>
    </lineage>
</organism>
<dbReference type="InterPro" id="IPR001452">
    <property type="entry name" value="SH3_domain"/>
</dbReference>
<gene>
    <name evidence="15" type="primary">LOC118427791</name>
</gene>
<evidence type="ECO:0000256" key="5">
    <source>
        <dbReference type="ARBA" id="ARBA00022658"/>
    </source>
</evidence>
<keyword evidence="5" id="KW-0344">Guanine-nucleotide releasing factor</keyword>
<feature type="region of interest" description="Disordered" evidence="9">
    <location>
        <begin position="1025"/>
        <end position="1142"/>
    </location>
</feature>
<dbReference type="InterPro" id="IPR051336">
    <property type="entry name" value="RhoGEF_Guanine_NuclExch_SF"/>
</dbReference>
<dbReference type="CDD" id="cd00170">
    <property type="entry name" value="SEC14"/>
    <property type="match status" value="1"/>
</dbReference>
<feature type="domain" description="SH3" evidence="10">
    <location>
        <begin position="1144"/>
        <end position="1205"/>
    </location>
</feature>
<evidence type="ECO:0000313" key="14">
    <source>
        <dbReference type="Proteomes" id="UP000001554"/>
    </source>
</evidence>
<dbReference type="PANTHER" id="PTHR22826:SF211">
    <property type="entry name" value="LD43457P"/>
    <property type="match status" value="1"/>
</dbReference>
<reference evidence="15" key="3">
    <citation type="submission" date="2025-08" db="UniProtKB">
        <authorList>
            <consortium name="RefSeq"/>
        </authorList>
    </citation>
    <scope>IDENTIFICATION</scope>
</reference>
<feature type="compositionally biased region" description="Low complexity" evidence="9">
    <location>
        <begin position="575"/>
        <end position="588"/>
    </location>
</feature>
<feature type="domain" description="CRAL-TRIO" evidence="13">
    <location>
        <begin position="55"/>
        <end position="240"/>
    </location>
</feature>
<evidence type="ECO:0000256" key="6">
    <source>
        <dbReference type="ARBA" id="ARBA00049987"/>
    </source>
</evidence>
<evidence type="ECO:0000259" key="12">
    <source>
        <dbReference type="PROSITE" id="PS50010"/>
    </source>
</evidence>
<dbReference type="InterPro" id="IPR000219">
    <property type="entry name" value="DH_dom"/>
</dbReference>
<evidence type="ECO:0000256" key="3">
    <source>
        <dbReference type="ARBA" id="ARBA00022490"/>
    </source>
</evidence>
<evidence type="ECO:0000256" key="9">
    <source>
        <dbReference type="SAM" id="MobiDB-lite"/>
    </source>
</evidence>
<dbReference type="InterPro" id="IPR055251">
    <property type="entry name" value="SOS1_NGEF_PH"/>
</dbReference>
<dbReference type="FunFam" id="2.30.29.30:FF:000078">
    <property type="entry name" value="Guanine nucleotide exchange factor DBS"/>
    <property type="match status" value="1"/>
</dbReference>
<dbReference type="InterPro" id="IPR001251">
    <property type="entry name" value="CRAL-TRIO_dom"/>
</dbReference>
<dbReference type="Gene3D" id="1.20.58.60">
    <property type="match status" value="1"/>
</dbReference>
<dbReference type="InterPro" id="IPR018159">
    <property type="entry name" value="Spectrin/alpha-actinin"/>
</dbReference>
<dbReference type="PROSITE" id="PS50191">
    <property type="entry name" value="CRAL_TRIO"/>
    <property type="match status" value="1"/>
</dbReference>
<dbReference type="CDD" id="cd00176">
    <property type="entry name" value="SPEC"/>
    <property type="match status" value="1"/>
</dbReference>
<keyword evidence="14" id="KW-1185">Reference proteome</keyword>
<evidence type="ECO:0000313" key="15">
    <source>
        <dbReference type="RefSeq" id="XP_035693621.1"/>
    </source>
</evidence>
<dbReference type="Pfam" id="PF22697">
    <property type="entry name" value="SOS1_NGEF_PH"/>
    <property type="match status" value="1"/>
</dbReference>
<dbReference type="InterPro" id="IPR011993">
    <property type="entry name" value="PH-like_dom_sf"/>
</dbReference>
<evidence type="ECO:0000256" key="4">
    <source>
        <dbReference type="ARBA" id="ARBA00022553"/>
    </source>
</evidence>
<evidence type="ECO:0000259" key="11">
    <source>
        <dbReference type="PROSITE" id="PS50003"/>
    </source>
</evidence>
<dbReference type="PROSITE" id="PS50010">
    <property type="entry name" value="DH_2"/>
    <property type="match status" value="1"/>
</dbReference>
<dbReference type="InterPro" id="IPR001331">
    <property type="entry name" value="GDS_CDC24_CS"/>
</dbReference>